<evidence type="ECO:0000256" key="1">
    <source>
        <dbReference type="ARBA" id="ARBA00001968"/>
    </source>
</evidence>
<feature type="domain" description="Endoribonuclease YicC-like C-terminal" evidence="7">
    <location>
        <begin position="182"/>
        <end position="296"/>
    </location>
</feature>
<reference evidence="8 11" key="2">
    <citation type="journal article" date="2018" name="Int. J. Syst. Evol. Microbiol.">
        <title>Pseudooceanicola lipolyticus sp. nov., a marine alphaproteobacterium, reclassification of Oceanicola flagellatus as Pseudooceanicola flagellatus comb. nov. and emended description of the genus Pseudooceanicola.</title>
        <authorList>
            <person name="Huang M.-M."/>
            <person name="Guo L.-L."/>
            <person name="Wu Y.-H."/>
            <person name="Lai Q.-L."/>
            <person name="Shao Z.-Z."/>
            <person name="Wang C.-S."/>
            <person name="Wu M."/>
            <person name="Xu X.-W."/>
        </authorList>
    </citation>
    <scope>NUCLEOTIDE SEQUENCE [LARGE SCALE GENOMIC DNA]</scope>
    <source>
        <strain evidence="8 11">Ar-45</strain>
    </source>
</reference>
<keyword evidence="4" id="KW-0378">Hydrolase</keyword>
<dbReference type="InterPro" id="IPR013551">
    <property type="entry name" value="YicC-like_C"/>
</dbReference>
<organism evidence="9 10">
    <name type="scientific">Pseudooceanicola antarcticus</name>
    <dbReference type="NCBI Taxonomy" id="1247613"/>
    <lineage>
        <taxon>Bacteria</taxon>
        <taxon>Pseudomonadati</taxon>
        <taxon>Pseudomonadota</taxon>
        <taxon>Alphaproteobacteria</taxon>
        <taxon>Rhodobacterales</taxon>
        <taxon>Paracoccaceae</taxon>
        <taxon>Pseudooceanicola</taxon>
    </lineage>
</organism>
<evidence type="ECO:0000259" key="7">
    <source>
        <dbReference type="Pfam" id="PF08340"/>
    </source>
</evidence>
<dbReference type="AlphaFoldDB" id="A0A285IXU9"/>
<comment type="cofactor">
    <cofactor evidence="1">
        <name>a divalent metal cation</name>
        <dbReference type="ChEBI" id="CHEBI:60240"/>
    </cofactor>
</comment>
<comment type="similarity">
    <text evidence="5">Belongs to the YicC/YloC family.</text>
</comment>
<dbReference type="PANTHER" id="PTHR30636:SF3">
    <property type="entry name" value="UPF0701 PROTEIN YICC"/>
    <property type="match status" value="1"/>
</dbReference>
<dbReference type="InterPro" id="IPR005229">
    <property type="entry name" value="YicC/YloC-like"/>
</dbReference>
<reference evidence="9 10" key="1">
    <citation type="submission" date="2017-09" db="EMBL/GenBank/DDBJ databases">
        <authorList>
            <person name="Ehlers B."/>
            <person name="Leendertz F.H."/>
        </authorList>
    </citation>
    <scope>NUCLEOTIDE SEQUENCE [LARGE SCALE GENOMIC DNA]</scope>
    <source>
        <strain evidence="9 10">CGMCC 1.12662</strain>
    </source>
</reference>
<dbReference type="EMBL" id="PGTD01000023">
    <property type="protein sequence ID" value="PJE25785.1"/>
    <property type="molecule type" value="Genomic_DNA"/>
</dbReference>
<gene>
    <name evidence="8" type="ORF">CVM39_18950</name>
    <name evidence="9" type="ORF">SAMN06297129_2426</name>
</gene>
<dbReference type="NCBIfam" id="TIGR00255">
    <property type="entry name" value="YicC/YloC family endoribonuclease"/>
    <property type="match status" value="1"/>
</dbReference>
<keyword evidence="2" id="KW-0540">Nuclease</keyword>
<dbReference type="RefSeq" id="WP_097146160.1">
    <property type="nucleotide sequence ID" value="NZ_OBEA01000004.1"/>
</dbReference>
<evidence type="ECO:0000256" key="4">
    <source>
        <dbReference type="ARBA" id="ARBA00022801"/>
    </source>
</evidence>
<dbReference type="GO" id="GO:0016787">
    <property type="term" value="F:hydrolase activity"/>
    <property type="evidence" value="ECO:0007669"/>
    <property type="project" value="UniProtKB-KW"/>
</dbReference>
<dbReference type="OrthoDB" id="9771229at2"/>
<dbReference type="GO" id="GO:0004521">
    <property type="term" value="F:RNA endonuclease activity"/>
    <property type="evidence" value="ECO:0007669"/>
    <property type="project" value="InterPro"/>
</dbReference>
<evidence type="ECO:0000313" key="8">
    <source>
        <dbReference type="EMBL" id="PJE25785.1"/>
    </source>
</evidence>
<sequence length="296" mass="31757">MTYSMTGFATARGEGLGHGWSWELRSVNAKGLDLRLRVPDWVPGLEAALRGTLTKALSRGSVTLNLRLSRDDSSGTLAVNTAQLDAMLEALSLAESRAEARGLALRPSSAAEILGMRGVLEASAPEEDNEALRGALLADFDAVLEDFLQMRAGEGRSVASVLSAQLDAIETLTGEAERAAVERAPRQKEALQAAMARVLEGAGGQDPDRLAQELALLAIKADVTEELDRLRTHVGAARALLAQEGPVGRKLDFLSQEFNREANTLCSKAQDKALTAIGLEMKTLIDQMREQVQNIE</sequence>
<dbReference type="Proteomes" id="UP000231655">
    <property type="component" value="Unassembled WGS sequence"/>
</dbReference>
<keyword evidence="11" id="KW-1185">Reference proteome</keyword>
<feature type="domain" description="Endoribonuclease YicC-like N-terminal" evidence="6">
    <location>
        <begin position="3"/>
        <end position="158"/>
    </location>
</feature>
<evidence type="ECO:0000256" key="2">
    <source>
        <dbReference type="ARBA" id="ARBA00022722"/>
    </source>
</evidence>
<dbReference type="Pfam" id="PF08340">
    <property type="entry name" value="YicC-like_C"/>
    <property type="match status" value="1"/>
</dbReference>
<protein>
    <submittedName>
        <fullName evidence="9">TIGR00255 family protein</fullName>
    </submittedName>
    <submittedName>
        <fullName evidence="8">YicC family protein</fullName>
    </submittedName>
</protein>
<evidence type="ECO:0000259" key="6">
    <source>
        <dbReference type="Pfam" id="PF03755"/>
    </source>
</evidence>
<dbReference type="Pfam" id="PF03755">
    <property type="entry name" value="YicC-like_N"/>
    <property type="match status" value="1"/>
</dbReference>
<dbReference type="PANTHER" id="PTHR30636">
    <property type="entry name" value="UPF0701 PROTEIN YICC"/>
    <property type="match status" value="1"/>
</dbReference>
<evidence type="ECO:0000313" key="9">
    <source>
        <dbReference type="EMBL" id="SNY52869.1"/>
    </source>
</evidence>
<accession>A0A285IXU9</accession>
<dbReference type="EMBL" id="OBEA01000004">
    <property type="protein sequence ID" value="SNY52869.1"/>
    <property type="molecule type" value="Genomic_DNA"/>
</dbReference>
<evidence type="ECO:0000313" key="10">
    <source>
        <dbReference type="Proteomes" id="UP000231655"/>
    </source>
</evidence>
<proteinExistence type="inferred from homology"/>
<evidence type="ECO:0000256" key="5">
    <source>
        <dbReference type="ARBA" id="ARBA00035648"/>
    </source>
</evidence>
<dbReference type="InterPro" id="IPR013527">
    <property type="entry name" value="YicC-like_N"/>
</dbReference>
<name>A0A285IXU9_9RHOB</name>
<evidence type="ECO:0000256" key="3">
    <source>
        <dbReference type="ARBA" id="ARBA00022759"/>
    </source>
</evidence>
<keyword evidence="3" id="KW-0255">Endonuclease</keyword>
<evidence type="ECO:0000313" key="11">
    <source>
        <dbReference type="Proteomes" id="UP000231702"/>
    </source>
</evidence>
<dbReference type="Proteomes" id="UP000231702">
    <property type="component" value="Unassembled WGS sequence"/>
</dbReference>